<accession>A0A0B3VGN2</accession>
<dbReference type="Gene3D" id="3.20.20.140">
    <property type="entry name" value="Metal-dependent hydrolases"/>
    <property type="match status" value="1"/>
</dbReference>
<dbReference type="InterPro" id="IPR016195">
    <property type="entry name" value="Pol/histidinol_Pase-like"/>
</dbReference>
<keyword evidence="4" id="KW-0904">Protein phosphatase</keyword>
<dbReference type="EMBL" id="JWHR01000133">
    <property type="protein sequence ID" value="KHS55926.1"/>
    <property type="molecule type" value="Genomic_DNA"/>
</dbReference>
<dbReference type="InterPro" id="IPR016667">
    <property type="entry name" value="Caps_polysacc_synth_CpsB/CapC"/>
</dbReference>
<evidence type="ECO:0000256" key="4">
    <source>
        <dbReference type="ARBA" id="ARBA00022912"/>
    </source>
</evidence>
<dbReference type="AlphaFoldDB" id="A0A0B3VGN2"/>
<evidence type="ECO:0000313" key="7">
    <source>
        <dbReference type="Proteomes" id="UP000031189"/>
    </source>
</evidence>
<keyword evidence="3" id="KW-0378">Hydrolase</keyword>
<dbReference type="Proteomes" id="UP000031189">
    <property type="component" value="Unassembled WGS sequence"/>
</dbReference>
<comment type="catalytic activity">
    <reaction evidence="5">
        <text>O-phospho-L-tyrosyl-[protein] + H2O = L-tyrosyl-[protein] + phosphate</text>
        <dbReference type="Rhea" id="RHEA:10684"/>
        <dbReference type="Rhea" id="RHEA-COMP:10136"/>
        <dbReference type="Rhea" id="RHEA-COMP:20101"/>
        <dbReference type="ChEBI" id="CHEBI:15377"/>
        <dbReference type="ChEBI" id="CHEBI:43474"/>
        <dbReference type="ChEBI" id="CHEBI:46858"/>
        <dbReference type="ChEBI" id="CHEBI:61978"/>
        <dbReference type="EC" id="3.1.3.48"/>
    </reaction>
</comment>
<keyword evidence="7" id="KW-1185">Reference proteome</keyword>
<dbReference type="SUPFAM" id="SSF89550">
    <property type="entry name" value="PHP domain-like"/>
    <property type="match status" value="1"/>
</dbReference>
<dbReference type="EC" id="3.1.3.48" evidence="2"/>
<dbReference type="PIRSF" id="PIRSF016557">
    <property type="entry name" value="Caps_synth_CpsB"/>
    <property type="match status" value="1"/>
</dbReference>
<evidence type="ECO:0000256" key="3">
    <source>
        <dbReference type="ARBA" id="ARBA00022801"/>
    </source>
</evidence>
<dbReference type="GO" id="GO:0004725">
    <property type="term" value="F:protein tyrosine phosphatase activity"/>
    <property type="evidence" value="ECO:0007669"/>
    <property type="project" value="UniProtKB-EC"/>
</dbReference>
<dbReference type="Pfam" id="PF19567">
    <property type="entry name" value="CpsB_CapC"/>
    <property type="match status" value="1"/>
</dbReference>
<dbReference type="STRING" id="1577792.QX51_16525"/>
<dbReference type="PANTHER" id="PTHR39181">
    <property type="entry name" value="TYROSINE-PROTEIN PHOSPHATASE YWQE"/>
    <property type="match status" value="1"/>
</dbReference>
<comment type="similarity">
    <text evidence="1">Belongs to the metallo-dependent hydrolases superfamily. CpsB/CapC family.</text>
</comment>
<comment type="caution">
    <text evidence="6">The sequence shown here is derived from an EMBL/GenBank/DDBJ whole genome shotgun (WGS) entry which is preliminary data.</text>
</comment>
<protein>
    <recommendedName>
        <fullName evidence="2">protein-tyrosine-phosphatase</fullName>
        <ecNumber evidence="2">3.1.3.48</ecNumber>
    </recommendedName>
</protein>
<evidence type="ECO:0000256" key="1">
    <source>
        <dbReference type="ARBA" id="ARBA00005750"/>
    </source>
</evidence>
<organism evidence="6 7">
    <name type="scientific">Terrisporobacter othiniensis</name>
    <dbReference type="NCBI Taxonomy" id="1577792"/>
    <lineage>
        <taxon>Bacteria</taxon>
        <taxon>Bacillati</taxon>
        <taxon>Bacillota</taxon>
        <taxon>Clostridia</taxon>
        <taxon>Peptostreptococcales</taxon>
        <taxon>Peptostreptococcaceae</taxon>
        <taxon>Terrisporobacter</taxon>
    </lineage>
</organism>
<dbReference type="GO" id="GO:0030145">
    <property type="term" value="F:manganese ion binding"/>
    <property type="evidence" value="ECO:0007669"/>
    <property type="project" value="InterPro"/>
</dbReference>
<evidence type="ECO:0000313" key="6">
    <source>
        <dbReference type="EMBL" id="KHS55926.1"/>
    </source>
</evidence>
<evidence type="ECO:0000256" key="5">
    <source>
        <dbReference type="ARBA" id="ARBA00051722"/>
    </source>
</evidence>
<dbReference type="OrthoDB" id="9788539at2"/>
<reference evidence="6 7" key="1">
    <citation type="submission" date="2014-12" db="EMBL/GenBank/DDBJ databases">
        <title>Draft genome sequence of Terrisporobacter sp. 08-306576, isolated from the blood culture of a bacteremia patient.</title>
        <authorList>
            <person name="Lund L.C."/>
            <person name="Sydenham T.V."/>
            <person name="Hogh S.V."/>
            <person name="Skov M.N."/>
            <person name="Kemp M."/>
            <person name="Justesen U.S."/>
        </authorList>
    </citation>
    <scope>NUCLEOTIDE SEQUENCE [LARGE SCALE GENOMIC DNA]</scope>
    <source>
        <strain evidence="6 7">08-306576</strain>
    </source>
</reference>
<dbReference type="PANTHER" id="PTHR39181:SF1">
    <property type="entry name" value="TYROSINE-PROTEIN PHOSPHATASE YWQE"/>
    <property type="match status" value="1"/>
</dbReference>
<gene>
    <name evidence="6" type="ORF">QX51_16525</name>
</gene>
<sequence>MIDIHCHILPEVDDGSRSLNESIEMALIAREQGIKKIVNTSHYHPDFRYKKGEELLKELKDFNNVLKENMIDIEVLIGNEIYYTKDLIKQIDELDFYTLNNSRYILIELPPTNFPSDLCNIVYELKEKNYIPVFAHVERYIEVQENPDLIYDVINAGAIIQINSHSILGKSGKELQRTCDTLINRNMVHVVGTDAHRSKRRTPIFLDAYKYVCEKYSKEIADNLFVKNNNAIINNEDLNISKPYKEEVRKKGFFKRLFKL</sequence>
<evidence type="ECO:0000256" key="2">
    <source>
        <dbReference type="ARBA" id="ARBA00013064"/>
    </source>
</evidence>
<name>A0A0B3VGN2_9FIRM</name>
<dbReference type="RefSeq" id="WP_039681004.1">
    <property type="nucleotide sequence ID" value="NZ_JAWGXO010000015.1"/>
</dbReference>
<proteinExistence type="inferred from homology"/>